<keyword evidence="4" id="KW-1185">Reference proteome</keyword>
<dbReference type="PROSITE" id="PS50011">
    <property type="entry name" value="PROTEIN_KINASE_DOM"/>
    <property type="match status" value="1"/>
</dbReference>
<feature type="compositionally biased region" description="Low complexity" evidence="1">
    <location>
        <begin position="39"/>
        <end position="64"/>
    </location>
</feature>
<evidence type="ECO:0000259" key="2">
    <source>
        <dbReference type="PROSITE" id="PS50011"/>
    </source>
</evidence>
<reference evidence="3 4" key="1">
    <citation type="journal article" date="2019" name="Nat. Ecol. Evol.">
        <title>Megaphylogeny resolves global patterns of mushroom evolution.</title>
        <authorList>
            <person name="Varga T."/>
            <person name="Krizsan K."/>
            <person name="Foldi C."/>
            <person name="Dima B."/>
            <person name="Sanchez-Garcia M."/>
            <person name="Sanchez-Ramirez S."/>
            <person name="Szollosi G.J."/>
            <person name="Szarkandi J.G."/>
            <person name="Papp V."/>
            <person name="Albert L."/>
            <person name="Andreopoulos W."/>
            <person name="Angelini C."/>
            <person name="Antonin V."/>
            <person name="Barry K.W."/>
            <person name="Bougher N.L."/>
            <person name="Buchanan P."/>
            <person name="Buyck B."/>
            <person name="Bense V."/>
            <person name="Catcheside P."/>
            <person name="Chovatia M."/>
            <person name="Cooper J."/>
            <person name="Damon W."/>
            <person name="Desjardin D."/>
            <person name="Finy P."/>
            <person name="Geml J."/>
            <person name="Haridas S."/>
            <person name="Hughes K."/>
            <person name="Justo A."/>
            <person name="Karasinski D."/>
            <person name="Kautmanova I."/>
            <person name="Kiss B."/>
            <person name="Kocsube S."/>
            <person name="Kotiranta H."/>
            <person name="LaButti K.M."/>
            <person name="Lechner B.E."/>
            <person name="Liimatainen K."/>
            <person name="Lipzen A."/>
            <person name="Lukacs Z."/>
            <person name="Mihaltcheva S."/>
            <person name="Morgado L.N."/>
            <person name="Niskanen T."/>
            <person name="Noordeloos M.E."/>
            <person name="Ohm R.A."/>
            <person name="Ortiz-Santana B."/>
            <person name="Ovrebo C."/>
            <person name="Racz N."/>
            <person name="Riley R."/>
            <person name="Savchenko A."/>
            <person name="Shiryaev A."/>
            <person name="Soop K."/>
            <person name="Spirin V."/>
            <person name="Szebenyi C."/>
            <person name="Tomsovsky M."/>
            <person name="Tulloss R.E."/>
            <person name="Uehling J."/>
            <person name="Grigoriev I.V."/>
            <person name="Vagvolgyi C."/>
            <person name="Papp T."/>
            <person name="Martin F.M."/>
            <person name="Miettinen O."/>
            <person name="Hibbett D.S."/>
            <person name="Nagy L.G."/>
        </authorList>
    </citation>
    <scope>NUCLEOTIDE SEQUENCE [LARGE SCALE GENOMIC DNA]</scope>
    <source>
        <strain evidence="3 4">FP101781</strain>
    </source>
</reference>
<keyword evidence="3" id="KW-0808">Transferase</keyword>
<keyword evidence="3" id="KW-0418">Kinase</keyword>
<dbReference type="Gene3D" id="1.10.510.10">
    <property type="entry name" value="Transferase(Phosphotransferase) domain 1"/>
    <property type="match status" value="1"/>
</dbReference>
<comment type="caution">
    <text evidence="3">The sequence shown here is derived from an EMBL/GenBank/DDBJ whole genome shotgun (WGS) entry which is preliminary data.</text>
</comment>
<dbReference type="Pfam" id="PF00069">
    <property type="entry name" value="Pkinase"/>
    <property type="match status" value="1"/>
</dbReference>
<dbReference type="Proteomes" id="UP000298030">
    <property type="component" value="Unassembled WGS sequence"/>
</dbReference>
<feature type="compositionally biased region" description="Low complexity" evidence="1">
    <location>
        <begin position="12"/>
        <end position="30"/>
    </location>
</feature>
<dbReference type="InterPro" id="IPR011009">
    <property type="entry name" value="Kinase-like_dom_sf"/>
</dbReference>
<proteinExistence type="predicted"/>
<feature type="domain" description="Protein kinase" evidence="2">
    <location>
        <begin position="78"/>
        <end position="359"/>
    </location>
</feature>
<gene>
    <name evidence="3" type="ORF">FA13DRAFT_1737164</name>
</gene>
<dbReference type="GO" id="GO:0004672">
    <property type="term" value="F:protein kinase activity"/>
    <property type="evidence" value="ECO:0007669"/>
    <property type="project" value="InterPro"/>
</dbReference>
<dbReference type="GO" id="GO:0005737">
    <property type="term" value="C:cytoplasm"/>
    <property type="evidence" value="ECO:0007669"/>
    <property type="project" value="TreeGrafter"/>
</dbReference>
<dbReference type="EMBL" id="QPFP01000046">
    <property type="protein sequence ID" value="TEB26739.1"/>
    <property type="molecule type" value="Genomic_DNA"/>
</dbReference>
<dbReference type="SMART" id="SM00220">
    <property type="entry name" value="S_TKc"/>
    <property type="match status" value="1"/>
</dbReference>
<dbReference type="SUPFAM" id="SSF56112">
    <property type="entry name" value="Protein kinase-like (PK-like)"/>
    <property type="match status" value="1"/>
</dbReference>
<dbReference type="PANTHER" id="PTHR23257:SF963">
    <property type="entry name" value="AT08303P"/>
    <property type="match status" value="1"/>
</dbReference>
<dbReference type="InterPro" id="IPR000719">
    <property type="entry name" value="Prot_kinase_dom"/>
</dbReference>
<evidence type="ECO:0000256" key="1">
    <source>
        <dbReference type="SAM" id="MobiDB-lite"/>
    </source>
</evidence>
<dbReference type="InterPro" id="IPR050167">
    <property type="entry name" value="Ser_Thr_protein_kinase"/>
</dbReference>
<dbReference type="CDD" id="cd14014">
    <property type="entry name" value="STKc_PknB_like"/>
    <property type="match status" value="1"/>
</dbReference>
<name>A0A4Y7SZS6_COPMI</name>
<sequence>MSGYLRPPPLASSSRSSSSRSSSSRSSYSSFGTRTSGATTPSSIRSQSSNQSATSSASFSSAPPGVQGIPDRTNDITLLDKNYVAGGGFSYIYLGLLHRSNGSRVKVAIKVIRDTGLTQSPEFQMKLERRLERESKLWYSSFNHENIIRLYGLARDPALSSVVSGLVFPWCEHGTVLQYVNKYQKSLRVPLIRGVASGLHYIHAMDAVHGDIKSANVLMSNEGKPLLTDFGCSKVLGVDGYTTELKSSLMYLSPELMDILGLEFVDSKGKKQKGTPTTKASDVWAFGLVGAEILGGSEVFSSIRQLHLPSYVCNGGRPKKTDYPNLSREADSIWPLLEICWSAEPGDRLTMDEVIANLR</sequence>
<protein>
    <submittedName>
        <fullName evidence="3">Kinase-like protein</fullName>
    </submittedName>
</protein>
<dbReference type="PANTHER" id="PTHR23257">
    <property type="entry name" value="SERINE-THREONINE PROTEIN KINASE"/>
    <property type="match status" value="1"/>
</dbReference>
<evidence type="ECO:0000313" key="4">
    <source>
        <dbReference type="Proteomes" id="UP000298030"/>
    </source>
</evidence>
<dbReference type="GO" id="GO:0005524">
    <property type="term" value="F:ATP binding"/>
    <property type="evidence" value="ECO:0007669"/>
    <property type="project" value="InterPro"/>
</dbReference>
<dbReference type="OrthoDB" id="3260205at2759"/>
<evidence type="ECO:0000313" key="3">
    <source>
        <dbReference type="EMBL" id="TEB26739.1"/>
    </source>
</evidence>
<feature type="region of interest" description="Disordered" evidence="1">
    <location>
        <begin position="1"/>
        <end position="72"/>
    </location>
</feature>
<feature type="compositionally biased region" description="Pro residues" evidence="1">
    <location>
        <begin position="1"/>
        <end position="10"/>
    </location>
</feature>
<organism evidence="3 4">
    <name type="scientific">Coprinellus micaceus</name>
    <name type="common">Glistening ink-cap mushroom</name>
    <name type="synonym">Coprinus micaceus</name>
    <dbReference type="NCBI Taxonomy" id="71717"/>
    <lineage>
        <taxon>Eukaryota</taxon>
        <taxon>Fungi</taxon>
        <taxon>Dikarya</taxon>
        <taxon>Basidiomycota</taxon>
        <taxon>Agaricomycotina</taxon>
        <taxon>Agaricomycetes</taxon>
        <taxon>Agaricomycetidae</taxon>
        <taxon>Agaricales</taxon>
        <taxon>Agaricineae</taxon>
        <taxon>Psathyrellaceae</taxon>
        <taxon>Coprinellus</taxon>
    </lineage>
</organism>
<accession>A0A4Y7SZS6</accession>
<dbReference type="GO" id="GO:0007165">
    <property type="term" value="P:signal transduction"/>
    <property type="evidence" value="ECO:0007669"/>
    <property type="project" value="TreeGrafter"/>
</dbReference>
<dbReference type="AlphaFoldDB" id="A0A4Y7SZS6"/>
<dbReference type="STRING" id="71717.A0A4Y7SZS6"/>